<dbReference type="EMBL" id="CP002454">
    <property type="protein sequence ID" value="ADV66461.1"/>
    <property type="molecule type" value="Genomic_DNA"/>
</dbReference>
<protein>
    <submittedName>
        <fullName evidence="1">Uncharacterized protein</fullName>
    </submittedName>
</protein>
<dbReference type="HOGENOM" id="CLU_3006693_0_0_0"/>
<gene>
    <name evidence="1" type="ordered locus">Deima_0806</name>
</gene>
<proteinExistence type="predicted"/>
<name>E8U5X2_DEIML</name>
<dbReference type="RefSeq" id="WP_013555966.1">
    <property type="nucleotide sequence ID" value="NC_014958.1"/>
</dbReference>
<organism evidence="1 2">
    <name type="scientific">Deinococcus maricopensis (strain DSM 21211 / LMG 22137 / NRRL B-23946 / LB-34)</name>
    <dbReference type="NCBI Taxonomy" id="709986"/>
    <lineage>
        <taxon>Bacteria</taxon>
        <taxon>Thermotogati</taxon>
        <taxon>Deinococcota</taxon>
        <taxon>Deinococci</taxon>
        <taxon>Deinococcales</taxon>
        <taxon>Deinococcaceae</taxon>
        <taxon>Deinococcus</taxon>
    </lineage>
</organism>
<dbReference type="STRING" id="709986.Deima_0806"/>
<sequence>MRYVPKAVPGVGWRIGNTEMKRWWGEPQAAYPAALLHELNGPKRPAPLMALARQPT</sequence>
<reference evidence="2" key="2">
    <citation type="submission" date="2011-01" db="EMBL/GenBank/DDBJ databases">
        <title>The complete genome of Deinococcus maricopensis DSM 21211.</title>
        <authorList>
            <consortium name="US DOE Joint Genome Institute (JGI-PGF)"/>
            <person name="Lucas S."/>
            <person name="Copeland A."/>
            <person name="Lapidus A."/>
            <person name="Goodwin L."/>
            <person name="Pitluck S."/>
            <person name="Kyrpides N."/>
            <person name="Mavromatis K."/>
            <person name="Pagani I."/>
            <person name="Ivanova N."/>
            <person name="Ovchinnikova G."/>
            <person name="Zeytun A."/>
            <person name="Detter J.C."/>
            <person name="Han C."/>
            <person name="Land M."/>
            <person name="Hauser L."/>
            <person name="Markowitz V."/>
            <person name="Cheng J.-F."/>
            <person name="Hugenholtz P."/>
            <person name="Woyke T."/>
            <person name="Wu D."/>
            <person name="Pukall R."/>
            <person name="Gehrich-Schroeter G."/>
            <person name="Brambilla E."/>
            <person name="Klenk H.-P."/>
            <person name="Eisen J.A."/>
        </authorList>
    </citation>
    <scope>NUCLEOTIDE SEQUENCE [LARGE SCALE GENOMIC DNA]</scope>
    <source>
        <strain evidence="2">DSM 21211 / LMG 22137 / NRRL B-23946 / LB-34</strain>
    </source>
</reference>
<evidence type="ECO:0000313" key="2">
    <source>
        <dbReference type="Proteomes" id="UP000008635"/>
    </source>
</evidence>
<reference evidence="1 2" key="1">
    <citation type="journal article" date="2011" name="Stand. Genomic Sci.">
        <title>Complete genome sequence of Deinococcus maricopensis type strain (LB-34).</title>
        <authorList>
            <person name="Pukall R."/>
            <person name="Zeytun A."/>
            <person name="Lucas S."/>
            <person name="Lapidus A."/>
            <person name="Hammon N."/>
            <person name="Deshpande S."/>
            <person name="Nolan M."/>
            <person name="Cheng J.F."/>
            <person name="Pitluck S."/>
            <person name="Liolios K."/>
            <person name="Pagani I."/>
            <person name="Mikhailova N."/>
            <person name="Ivanova N."/>
            <person name="Mavromatis K."/>
            <person name="Pati A."/>
            <person name="Tapia R."/>
            <person name="Han C."/>
            <person name="Goodwin L."/>
            <person name="Chen A."/>
            <person name="Palaniappan K."/>
            <person name="Land M."/>
            <person name="Hauser L."/>
            <person name="Chang Y.J."/>
            <person name="Jeffries C.D."/>
            <person name="Brambilla E.M."/>
            <person name="Rohde M."/>
            <person name="Goker M."/>
            <person name="Detter J.C."/>
            <person name="Woyke T."/>
            <person name="Bristow J."/>
            <person name="Eisen J.A."/>
            <person name="Markowitz V."/>
            <person name="Hugenholtz P."/>
            <person name="Kyrpides N.C."/>
            <person name="Klenk H.P."/>
        </authorList>
    </citation>
    <scope>NUCLEOTIDE SEQUENCE [LARGE SCALE GENOMIC DNA]</scope>
    <source>
        <strain evidence="2">DSM 21211 / LMG 22137 / NRRL B-23946 / LB-34</strain>
    </source>
</reference>
<evidence type="ECO:0000313" key="1">
    <source>
        <dbReference type="EMBL" id="ADV66461.1"/>
    </source>
</evidence>
<keyword evidence="2" id="KW-1185">Reference proteome</keyword>
<dbReference type="Proteomes" id="UP000008635">
    <property type="component" value="Chromosome"/>
</dbReference>
<dbReference type="KEGG" id="dmr:Deima_0806"/>
<accession>E8U5X2</accession>
<dbReference type="AlphaFoldDB" id="E8U5X2"/>